<keyword evidence="3" id="KW-0804">Transcription</keyword>
<feature type="domain" description="HTH araC/xylS-type" evidence="4">
    <location>
        <begin position="157"/>
        <end position="254"/>
    </location>
</feature>
<dbReference type="Gene3D" id="2.60.120.10">
    <property type="entry name" value="Jelly Rolls"/>
    <property type="match status" value="1"/>
</dbReference>
<keyword evidence="1" id="KW-0805">Transcription regulation</keyword>
<dbReference type="SMART" id="SM00342">
    <property type="entry name" value="HTH_ARAC"/>
    <property type="match status" value="1"/>
</dbReference>
<dbReference type="PANTHER" id="PTHR11019">
    <property type="entry name" value="HTH-TYPE TRANSCRIPTIONAL REGULATOR NIMR"/>
    <property type="match status" value="1"/>
</dbReference>
<dbReference type="InterPro" id="IPR003313">
    <property type="entry name" value="AraC-bd"/>
</dbReference>
<dbReference type="InterPro" id="IPR018060">
    <property type="entry name" value="HTH_AraC"/>
</dbReference>
<keyword evidence="2" id="KW-0238">DNA-binding</keyword>
<name>A0ABQ1FS98_9GAMM</name>
<evidence type="ECO:0000313" key="5">
    <source>
        <dbReference type="EMBL" id="GGA29124.1"/>
    </source>
</evidence>
<dbReference type="PROSITE" id="PS01124">
    <property type="entry name" value="HTH_ARAC_FAMILY_2"/>
    <property type="match status" value="1"/>
</dbReference>
<accession>A0ABQ1FS98</accession>
<comment type="caution">
    <text evidence="5">The sequence shown here is derived from an EMBL/GenBank/DDBJ whole genome shotgun (WGS) entry which is preliminary data.</text>
</comment>
<dbReference type="PANTHER" id="PTHR11019:SF159">
    <property type="entry name" value="TRANSCRIPTIONAL REGULATOR-RELATED"/>
    <property type="match status" value="1"/>
</dbReference>
<dbReference type="InterPro" id="IPR009057">
    <property type="entry name" value="Homeodomain-like_sf"/>
</dbReference>
<evidence type="ECO:0000313" key="6">
    <source>
        <dbReference type="Proteomes" id="UP000620046"/>
    </source>
</evidence>
<dbReference type="EMBL" id="BMJA01000001">
    <property type="protein sequence ID" value="GGA29124.1"/>
    <property type="molecule type" value="Genomic_DNA"/>
</dbReference>
<dbReference type="InterPro" id="IPR014710">
    <property type="entry name" value="RmlC-like_jellyroll"/>
</dbReference>
<sequence>MSRFRQQPTRGKAWPITALAKDYPRGWHVPTHRHRRGQLIYAKSGVMHVTTREGIWIVPPQRALWIPPGMEHEIQMNGHVAVRMLYLDRASSVLFGLHCKVLSVSTLLRELILAAVQAHAAMRRERMTILAPLLLHELQGAKEEALHIPVPSDPRLKNVCQRLLVGASRVETLEQLAAHAGASSRTLARLFENELQMSFVHWRQHVRLARALSQISQGHAIKTVARDAGYASCSAFSSMFHRVLGITPTHYMKQVIEPSVASSRSA</sequence>
<organism evidence="5 6">
    <name type="scientific">Dyella nitratireducens</name>
    <dbReference type="NCBI Taxonomy" id="1849580"/>
    <lineage>
        <taxon>Bacteria</taxon>
        <taxon>Pseudomonadati</taxon>
        <taxon>Pseudomonadota</taxon>
        <taxon>Gammaproteobacteria</taxon>
        <taxon>Lysobacterales</taxon>
        <taxon>Rhodanobacteraceae</taxon>
        <taxon>Dyella</taxon>
    </lineage>
</organism>
<gene>
    <name evidence="5" type="ORF">GCM10010981_17470</name>
</gene>
<evidence type="ECO:0000256" key="2">
    <source>
        <dbReference type="ARBA" id="ARBA00023125"/>
    </source>
</evidence>
<dbReference type="CDD" id="cd06124">
    <property type="entry name" value="cupin_NimR-like_N"/>
    <property type="match status" value="1"/>
</dbReference>
<keyword evidence="6" id="KW-1185">Reference proteome</keyword>
<reference evidence="6" key="1">
    <citation type="journal article" date="2019" name="Int. J. Syst. Evol. Microbiol.">
        <title>The Global Catalogue of Microorganisms (GCM) 10K type strain sequencing project: providing services to taxonomists for standard genome sequencing and annotation.</title>
        <authorList>
            <consortium name="The Broad Institute Genomics Platform"/>
            <consortium name="The Broad Institute Genome Sequencing Center for Infectious Disease"/>
            <person name="Wu L."/>
            <person name="Ma J."/>
        </authorList>
    </citation>
    <scope>NUCLEOTIDE SEQUENCE [LARGE SCALE GENOMIC DNA]</scope>
    <source>
        <strain evidence="6">CGMCC 1.15439</strain>
    </source>
</reference>
<dbReference type="Gene3D" id="1.10.10.60">
    <property type="entry name" value="Homeodomain-like"/>
    <property type="match status" value="1"/>
</dbReference>
<dbReference type="Pfam" id="PF02311">
    <property type="entry name" value="AraC_binding"/>
    <property type="match status" value="1"/>
</dbReference>
<protein>
    <submittedName>
        <fullName evidence="5">Transcriptional regulator</fullName>
    </submittedName>
</protein>
<dbReference type="SUPFAM" id="SSF46689">
    <property type="entry name" value="Homeodomain-like"/>
    <property type="match status" value="1"/>
</dbReference>
<dbReference type="RefSeq" id="WP_188793827.1">
    <property type="nucleotide sequence ID" value="NZ_BMJA01000001.1"/>
</dbReference>
<dbReference type="Pfam" id="PF12833">
    <property type="entry name" value="HTH_18"/>
    <property type="match status" value="1"/>
</dbReference>
<dbReference type="InterPro" id="IPR011051">
    <property type="entry name" value="RmlC_Cupin_sf"/>
</dbReference>
<evidence type="ECO:0000256" key="3">
    <source>
        <dbReference type="ARBA" id="ARBA00023163"/>
    </source>
</evidence>
<dbReference type="SUPFAM" id="SSF51182">
    <property type="entry name" value="RmlC-like cupins"/>
    <property type="match status" value="1"/>
</dbReference>
<dbReference type="Proteomes" id="UP000620046">
    <property type="component" value="Unassembled WGS sequence"/>
</dbReference>
<evidence type="ECO:0000256" key="1">
    <source>
        <dbReference type="ARBA" id="ARBA00023015"/>
    </source>
</evidence>
<proteinExistence type="predicted"/>
<evidence type="ECO:0000259" key="4">
    <source>
        <dbReference type="PROSITE" id="PS01124"/>
    </source>
</evidence>